<evidence type="ECO:0000313" key="9">
    <source>
        <dbReference type="EMBL" id="MBJ7607977.1"/>
    </source>
</evidence>
<dbReference type="SUPFAM" id="SSF50249">
    <property type="entry name" value="Nucleic acid-binding proteins"/>
    <property type="match status" value="1"/>
</dbReference>
<accession>A0A934KHP9</accession>
<dbReference type="Pfam" id="PF11967">
    <property type="entry name" value="RecO_N"/>
    <property type="match status" value="1"/>
</dbReference>
<feature type="domain" description="DNA replication/recombination mediator RecO N-terminal" evidence="8">
    <location>
        <begin position="1"/>
        <end position="78"/>
    </location>
</feature>
<comment type="caution">
    <text evidence="9">The sequence shown here is derived from an EMBL/GenBank/DDBJ whole genome shotgun (WGS) entry which is preliminary data.</text>
</comment>
<dbReference type="SUPFAM" id="SSF57863">
    <property type="entry name" value="ArfGap/RecO-like zinc finger"/>
    <property type="match status" value="1"/>
</dbReference>
<dbReference type="GO" id="GO:0006310">
    <property type="term" value="P:DNA recombination"/>
    <property type="evidence" value="ECO:0007669"/>
    <property type="project" value="UniProtKB-UniRule"/>
</dbReference>
<dbReference type="PANTHER" id="PTHR33991:SF1">
    <property type="entry name" value="DNA REPAIR PROTEIN RECO"/>
    <property type="match status" value="1"/>
</dbReference>
<dbReference type="AlphaFoldDB" id="A0A934KHP9"/>
<reference evidence="9 10" key="1">
    <citation type="submission" date="2020-10" db="EMBL/GenBank/DDBJ databases">
        <title>Ca. Dormibacterota MAGs.</title>
        <authorList>
            <person name="Montgomery K."/>
        </authorList>
    </citation>
    <scope>NUCLEOTIDE SEQUENCE [LARGE SCALE GENOMIC DNA]</scope>
    <source>
        <strain evidence="9">Mitchell_Peninsula_5</strain>
    </source>
</reference>
<dbReference type="HAMAP" id="MF_00201">
    <property type="entry name" value="RecO"/>
    <property type="match status" value="1"/>
</dbReference>
<evidence type="ECO:0000256" key="1">
    <source>
        <dbReference type="ARBA" id="ARBA00007452"/>
    </source>
</evidence>
<name>A0A934KHP9_9BACT</name>
<dbReference type="Proteomes" id="UP000614410">
    <property type="component" value="Unassembled WGS sequence"/>
</dbReference>
<dbReference type="GO" id="GO:0006302">
    <property type="term" value="P:double-strand break repair"/>
    <property type="evidence" value="ECO:0007669"/>
    <property type="project" value="TreeGrafter"/>
</dbReference>
<protein>
    <recommendedName>
        <fullName evidence="2 7">DNA repair protein RecO</fullName>
    </recommendedName>
    <alternativeName>
        <fullName evidence="6 7">Recombination protein O</fullName>
    </alternativeName>
</protein>
<proteinExistence type="inferred from homology"/>
<sequence length="250" mass="27418">MPTYVTDGVILRRVDYGEADRILTVLTRDHGKIGVIARGVRKSGSRMAAHTDLFARSRMQLARGRGELDVLTQAETLGPHAPLGDARRAACASVCAELADRVLESNHPDEETFQLVADALADCTDDDRDPRAALVWLSRRMIDRLGYAPQLYRCASCSTILPQVSAWFSAVAGGLLCVGCAVADLGAVECSVRVIKVLRVAADGDAALYRRLRLDEAELVTLEMVAERELAQHLDRQLRSLPVLRAIERR</sequence>
<dbReference type="EMBL" id="JAEKNN010000005">
    <property type="protein sequence ID" value="MBJ7607977.1"/>
    <property type="molecule type" value="Genomic_DNA"/>
</dbReference>
<dbReference type="PANTHER" id="PTHR33991">
    <property type="entry name" value="DNA REPAIR PROTEIN RECO"/>
    <property type="match status" value="1"/>
</dbReference>
<dbReference type="InterPro" id="IPR012340">
    <property type="entry name" value="NA-bd_OB-fold"/>
</dbReference>
<dbReference type="InterPro" id="IPR042242">
    <property type="entry name" value="RecO_C"/>
</dbReference>
<keyword evidence="5 7" id="KW-0234">DNA repair</keyword>
<dbReference type="GO" id="GO:0043590">
    <property type="term" value="C:bacterial nucleoid"/>
    <property type="evidence" value="ECO:0007669"/>
    <property type="project" value="TreeGrafter"/>
</dbReference>
<dbReference type="Gene3D" id="2.40.50.140">
    <property type="entry name" value="Nucleic acid-binding proteins"/>
    <property type="match status" value="1"/>
</dbReference>
<evidence type="ECO:0000256" key="4">
    <source>
        <dbReference type="ARBA" id="ARBA00023172"/>
    </source>
</evidence>
<keyword evidence="4 7" id="KW-0233">DNA recombination</keyword>
<dbReference type="Pfam" id="PF02565">
    <property type="entry name" value="RecO_C"/>
    <property type="match status" value="1"/>
</dbReference>
<evidence type="ECO:0000256" key="7">
    <source>
        <dbReference type="HAMAP-Rule" id="MF_00201"/>
    </source>
</evidence>
<dbReference type="NCBIfam" id="TIGR00613">
    <property type="entry name" value="reco"/>
    <property type="match status" value="1"/>
</dbReference>
<dbReference type="InterPro" id="IPR037278">
    <property type="entry name" value="ARFGAP/RecO"/>
</dbReference>
<dbReference type="Gene3D" id="1.20.1440.120">
    <property type="entry name" value="Recombination protein O, C-terminal domain"/>
    <property type="match status" value="1"/>
</dbReference>
<organism evidence="9 10">
    <name type="scientific">Candidatus Amunia macphersoniae</name>
    <dbReference type="NCBI Taxonomy" id="3127014"/>
    <lineage>
        <taxon>Bacteria</taxon>
        <taxon>Bacillati</taxon>
        <taxon>Candidatus Dormiibacterota</taxon>
        <taxon>Candidatus Dormibacteria</taxon>
        <taxon>Candidatus Aeolococcales</taxon>
        <taxon>Candidatus Aeolococcaceae</taxon>
        <taxon>Candidatus Amunia</taxon>
    </lineage>
</organism>
<dbReference type="InterPro" id="IPR003717">
    <property type="entry name" value="RecO"/>
</dbReference>
<evidence type="ECO:0000256" key="6">
    <source>
        <dbReference type="ARBA" id="ARBA00033409"/>
    </source>
</evidence>
<evidence type="ECO:0000256" key="5">
    <source>
        <dbReference type="ARBA" id="ARBA00023204"/>
    </source>
</evidence>
<comment type="similarity">
    <text evidence="1 7">Belongs to the RecO family.</text>
</comment>
<evidence type="ECO:0000256" key="2">
    <source>
        <dbReference type="ARBA" id="ARBA00021310"/>
    </source>
</evidence>
<evidence type="ECO:0000259" key="8">
    <source>
        <dbReference type="Pfam" id="PF11967"/>
    </source>
</evidence>
<comment type="function">
    <text evidence="7">Involved in DNA repair and RecF pathway recombination.</text>
</comment>
<gene>
    <name evidence="7 9" type="primary">recO</name>
    <name evidence="9" type="ORF">JF887_00900</name>
</gene>
<evidence type="ECO:0000256" key="3">
    <source>
        <dbReference type="ARBA" id="ARBA00022763"/>
    </source>
</evidence>
<evidence type="ECO:0000313" key="10">
    <source>
        <dbReference type="Proteomes" id="UP000614410"/>
    </source>
</evidence>
<keyword evidence="3 7" id="KW-0227">DNA damage</keyword>
<dbReference type="InterPro" id="IPR022572">
    <property type="entry name" value="DNA_rep/recomb_RecO_N"/>
</dbReference>